<keyword evidence="2" id="KW-0472">Membrane</keyword>
<dbReference type="Gene3D" id="2.60.40.10">
    <property type="entry name" value="Immunoglobulins"/>
    <property type="match status" value="2"/>
</dbReference>
<evidence type="ECO:0000259" key="4">
    <source>
        <dbReference type="PROSITE" id="PS50835"/>
    </source>
</evidence>
<dbReference type="InterPro" id="IPR036179">
    <property type="entry name" value="Ig-like_dom_sf"/>
</dbReference>
<evidence type="ECO:0008006" key="8">
    <source>
        <dbReference type="Google" id="ProtNLM"/>
    </source>
</evidence>
<dbReference type="Pfam" id="PF01607">
    <property type="entry name" value="CBM_14"/>
    <property type="match status" value="1"/>
</dbReference>
<evidence type="ECO:0000313" key="6">
    <source>
        <dbReference type="EnsemblMetazoa" id="G15941.1:cds"/>
    </source>
</evidence>
<dbReference type="InterPro" id="IPR036508">
    <property type="entry name" value="Chitin-bd_dom_sf"/>
</dbReference>
<dbReference type="GO" id="GO:0008061">
    <property type="term" value="F:chitin binding"/>
    <property type="evidence" value="ECO:0007669"/>
    <property type="project" value="InterPro"/>
</dbReference>
<evidence type="ECO:0000256" key="2">
    <source>
        <dbReference type="SAM" id="Phobius"/>
    </source>
</evidence>
<dbReference type="EnsemblMetazoa" id="G15941.1">
    <property type="protein sequence ID" value="G15941.1:cds"/>
    <property type="gene ID" value="G15941"/>
</dbReference>
<sequence>MFDEELMFDNTTEKHQNYVKAPSRLQSSVYPGKSRKRDYRTSQRPPIKDSLQKSGRDEHHGSTSSNETIDKCTRYGYGNVYKSEENWSTGSSSNENGLVNNNNHHIFGAFSSVIYGHDDKFRTHSEFDRSSVISERSDGFLNDFKLQPWMDKITGGTFRKEYLDKNLFRPTLQHDSSISLQNARRIGFIENRSVETQTQDPYINEERNDKRTIKTGLVVILGILLIACIAGVLTWFLTKKGDDEFSVKYYIVSGEMALENEFYPELSNSSSKEFKDLVIQFCGAITDALGKNNTEYGHLYRHCDVTKFMNGSIVAQYKLYYQYDEIPITKEKVYQDLKDSLTDIDFILANFSDFVIIKASVSFLVEVQTFQTDPLVTGVPLFTQATATTERKTTAMSSNLTTLLTESTTAAITTEYTTESIRTTLASEVTTESDLSTFTTEDTTEDTQSSLIIEVPTEDTTYSHSTEARIETSQSFTETVTDQTSTALNTLEDSTPIDTTEYQTASKTMVTSEYPTTSAPTDTTERFAQTTTMNKTEISIPVTTLTNFETSESLETTSTTFLVTTTTAEYSADVVVSPIIAIYGEITTTETCVVSPLGDWVHVTVSVENRDTSYVIGKYQSNRTFEEPASLERFNASISSTDTEIVVYLSLDLQAPTTDMCSWDGKYTFSCSITMNDTIPTRLYNGSQIFITAPISDVTIDSNVHYNEGEKMTFNCSSIGDPNHSMVYTELIKGSTVLQTIPGPEFSSGYNYTSDNNCLADLQWSGDSPNPLTTDQNDVIVRCIVKNTLLNESRTSEKRLNVSVVDVAVYPVIAIFGETATTEVCAFSPHGDWLYATLTVEYQNTQYVIGKFLSNSSLKEPDSLERFNISMSNKNMDIVVHLTLNLQTPTTDTCSMDGKYTFMCSITMNDTMQTLESNGSQIFMTAPMSEISIDSEVNYNEGEKMTFNCSMTGDPNYSTVYVDMIKNSQILYTIPGPVFGADYISNCSAVLSWSGGPPTPLTSQEHDLIVRCVVKNNLLNETRNSEKKLNVSAADVAFQKYSYQALTSSRQEIECIARSPMSILQELIILKDDVQIATLNSSGVASSTDGRYSTNIQEYDGEVRLTLSILSVECQDQGRYSCKLNTTNNATRVSPKMSFIVEGSKPAMKLHPDIYEPFARLGLNHVCSTEHIGDENNDNFLEIQIFQPGSQRAFTYSNKIADVEKMFDSTNNITYINITGTTAQFLLVSHTSSSSNLSCNNKETITFLLDLKMGFDNGTIKCVLKDEMEEFSAVESTITVIPGNFCDGYEDGAYRKHPNNDCNDYVNCNKIQGKMYATGNRCPLGQCIQFTTRYCVPCDSTFTCDELTTPGPTTTTTTLPPGRRYVSCNDSAHFLGTTAVIRCVILDTSFNSLNITFLPEQSQTEEYVGEIFPDGQTQSLPQSPVVLSTNFDLYPKILMFTFQLLECSSRGLYRIMAGDTNSSVAPSVETFELNVLGNLTEFLIHTEPEYPEGTLVDFNCTTSLDESHANIKGYYKKESESSSSEIEGSTSVIERNLSHCFVKVLWKPSTPFTADTSFNNADLKCTLVDWPLVQSTKKISVQNADVAFETYKLESSIGSQVSVKCFARNTNSIKSILIRKIENSVNTTVANVTLPDMTSHVDGIIVSYSNNSLTLTFSSLTCSDDGQYTCIVIKEDDSQIESPAYLRVQIKNPPKHEQVVFILNPDIKENIYDTSNVHTCSGDVGYPSGLGYLSLKFTDPTTNASFTYDKMTVTEDMKIALDLPLKFKVSLSSGLSIIIVEDDEPAIINCTRKKEIKFLLQATRDWNKAKIRCRVISETNEVNSTSHEKEIYVIPDAVCDGSNGSDIYVPHEKIDECRTYIRCFNNKPTGQLCQTADLCFDHQKNYCDWCRVVACESEMSSTTESQMTTTSSLPAVPEIQCPLLSCKPSSVFEMETGDMVCELNTSMTYENITVMKNGQAIMTVYPNGTNHYFSDETEKYDSTVGTSFTFFIKNVSCSDENEYTFTVEVGEGGSCYKTASLEMKAKPGIPTLAIDYRWTEGTNLGIHSCTGSIGNPPGTMTLEIRDGETGNFTSFSPSTKSLNTIKENCHYDATLTFSINFNTEKIRSHYIRCVANNQHTLLISEPPFYSKEVFVNPLPANACFENGLHPYPGDCTRFLNCHGNITSVTLCPSGLCYKLATEACDNDCTRCST</sequence>
<dbReference type="PROSITE" id="PS50835">
    <property type="entry name" value="IG_LIKE"/>
    <property type="match status" value="2"/>
</dbReference>
<keyword evidence="7" id="KW-1185">Reference proteome</keyword>
<feature type="domain" description="SEA" evidence="3">
    <location>
        <begin position="246"/>
        <end position="368"/>
    </location>
</feature>
<keyword evidence="2" id="KW-0812">Transmembrane</keyword>
<feature type="compositionally biased region" description="Basic and acidic residues" evidence="1">
    <location>
        <begin position="46"/>
        <end position="61"/>
    </location>
</feature>
<dbReference type="SUPFAM" id="SSF48726">
    <property type="entry name" value="Immunoglobulin"/>
    <property type="match status" value="3"/>
</dbReference>
<feature type="domain" description="Ig-like" evidence="4">
    <location>
        <begin position="1571"/>
        <end position="1681"/>
    </location>
</feature>
<feature type="region of interest" description="Disordered" evidence="1">
    <location>
        <begin position="21"/>
        <end position="70"/>
    </location>
</feature>
<dbReference type="InterPro" id="IPR036364">
    <property type="entry name" value="SEA_dom_sf"/>
</dbReference>
<reference evidence="6" key="1">
    <citation type="submission" date="2022-08" db="UniProtKB">
        <authorList>
            <consortium name="EnsemblMetazoa"/>
        </authorList>
    </citation>
    <scope>IDENTIFICATION</scope>
    <source>
        <strain evidence="6">05x7-T-G4-1.051#20</strain>
    </source>
</reference>
<dbReference type="Pfam" id="PF01390">
    <property type="entry name" value="SEA"/>
    <property type="match status" value="1"/>
</dbReference>
<name>A0A8W8IX23_MAGGI</name>
<dbReference type="SUPFAM" id="SSF82671">
    <property type="entry name" value="SEA domain"/>
    <property type="match status" value="1"/>
</dbReference>
<keyword evidence="2" id="KW-1133">Transmembrane helix</keyword>
<dbReference type="Gene3D" id="2.170.140.10">
    <property type="entry name" value="Chitin binding domain"/>
    <property type="match status" value="2"/>
</dbReference>
<dbReference type="Proteomes" id="UP000005408">
    <property type="component" value="Unassembled WGS sequence"/>
</dbReference>
<accession>A0A8W8IX23</accession>
<evidence type="ECO:0000259" key="3">
    <source>
        <dbReference type="PROSITE" id="PS50024"/>
    </source>
</evidence>
<dbReference type="InterPro" id="IPR007110">
    <property type="entry name" value="Ig-like_dom"/>
</dbReference>
<dbReference type="InterPro" id="IPR003599">
    <property type="entry name" value="Ig_sub"/>
</dbReference>
<evidence type="ECO:0000256" key="1">
    <source>
        <dbReference type="SAM" id="MobiDB-lite"/>
    </source>
</evidence>
<dbReference type="PANTHER" id="PTHR46013:SF7">
    <property type="entry name" value="IG-LIKE DOMAIN-CONTAINING PROTEIN"/>
    <property type="match status" value="1"/>
</dbReference>
<dbReference type="SUPFAM" id="SSF57625">
    <property type="entry name" value="Invertebrate chitin-binding proteins"/>
    <property type="match status" value="2"/>
</dbReference>
<dbReference type="PROSITE" id="PS50940">
    <property type="entry name" value="CHIT_BIND_II"/>
    <property type="match status" value="1"/>
</dbReference>
<dbReference type="GO" id="GO:0005576">
    <property type="term" value="C:extracellular region"/>
    <property type="evidence" value="ECO:0007669"/>
    <property type="project" value="InterPro"/>
</dbReference>
<organism evidence="6 7">
    <name type="scientific">Magallana gigas</name>
    <name type="common">Pacific oyster</name>
    <name type="synonym">Crassostrea gigas</name>
    <dbReference type="NCBI Taxonomy" id="29159"/>
    <lineage>
        <taxon>Eukaryota</taxon>
        <taxon>Metazoa</taxon>
        <taxon>Spiralia</taxon>
        <taxon>Lophotrochozoa</taxon>
        <taxon>Mollusca</taxon>
        <taxon>Bivalvia</taxon>
        <taxon>Autobranchia</taxon>
        <taxon>Pteriomorphia</taxon>
        <taxon>Ostreida</taxon>
        <taxon>Ostreoidea</taxon>
        <taxon>Ostreidae</taxon>
        <taxon>Magallana</taxon>
    </lineage>
</organism>
<dbReference type="InterPro" id="IPR013783">
    <property type="entry name" value="Ig-like_fold"/>
</dbReference>
<protein>
    <recommendedName>
        <fullName evidence="8">Ig-like domain-containing protein</fullName>
    </recommendedName>
</protein>
<proteinExistence type="predicted"/>
<dbReference type="SMART" id="SM00494">
    <property type="entry name" value="ChtBD2"/>
    <property type="match status" value="2"/>
</dbReference>
<dbReference type="PANTHER" id="PTHR46013">
    <property type="entry name" value="VASCULAR CELL ADHESION MOLECULE 1"/>
    <property type="match status" value="1"/>
</dbReference>
<dbReference type="SMART" id="SM00409">
    <property type="entry name" value="IG"/>
    <property type="match status" value="3"/>
</dbReference>
<dbReference type="InterPro" id="IPR002557">
    <property type="entry name" value="Chitin-bd_dom"/>
</dbReference>
<feature type="domain" description="Chitin-binding type-2" evidence="5">
    <location>
        <begin position="2140"/>
        <end position="2185"/>
    </location>
</feature>
<dbReference type="PROSITE" id="PS50024">
    <property type="entry name" value="SEA"/>
    <property type="match status" value="1"/>
</dbReference>
<feature type="domain" description="Ig-like" evidence="4">
    <location>
        <begin position="927"/>
        <end position="1138"/>
    </location>
</feature>
<evidence type="ECO:0000259" key="5">
    <source>
        <dbReference type="PROSITE" id="PS50940"/>
    </source>
</evidence>
<feature type="transmembrane region" description="Helical" evidence="2">
    <location>
        <begin position="217"/>
        <end position="237"/>
    </location>
</feature>
<evidence type="ECO:0000313" key="7">
    <source>
        <dbReference type="Proteomes" id="UP000005408"/>
    </source>
</evidence>
<dbReference type="InterPro" id="IPR000082">
    <property type="entry name" value="SEA_dom"/>
</dbReference>